<accession>A0A425Y4Z5</accession>
<sequence length="220" mass="26349">MRIITPLEYGKYYHIYNRGINGEALFRSNENYEYFLRLYEKYMEVVVDTYAWCLLGNHFHLLIRIKEEDEIGFIPSKNESPVSFKPPSGIKNPPMGKTNNRRRYRPSSQFSHLFNSYAQAFNKQHKRHGSLFESPFKRKCIDSEQYFRELISYIHNNPVHHGFTSNAIDYPWSSYQSAISLKSTKLKRTELLEWFGSTENFVRYHQEKRDYMAIEKLMLE</sequence>
<dbReference type="PANTHER" id="PTHR34322">
    <property type="entry name" value="TRANSPOSASE, Y1_TNP DOMAIN-CONTAINING"/>
    <property type="match status" value="1"/>
</dbReference>
<dbReference type="Proteomes" id="UP000285794">
    <property type="component" value="Unassembled WGS sequence"/>
</dbReference>
<gene>
    <name evidence="2" type="ORF">DWB61_03935</name>
</gene>
<dbReference type="SMART" id="SM01321">
    <property type="entry name" value="Y1_Tnp"/>
    <property type="match status" value="1"/>
</dbReference>
<dbReference type="EMBL" id="QQWG01000003">
    <property type="protein sequence ID" value="RRG23552.1"/>
    <property type="molecule type" value="Genomic_DNA"/>
</dbReference>
<evidence type="ECO:0000259" key="1">
    <source>
        <dbReference type="SMART" id="SM01321"/>
    </source>
</evidence>
<feature type="domain" description="Transposase IS200-like" evidence="1">
    <location>
        <begin position="8"/>
        <end position="157"/>
    </location>
</feature>
<dbReference type="RefSeq" id="WP_125029590.1">
    <property type="nucleotide sequence ID" value="NZ_JAPXVP010000003.1"/>
</dbReference>
<dbReference type="InterPro" id="IPR036515">
    <property type="entry name" value="Transposase_17_sf"/>
</dbReference>
<evidence type="ECO:0000313" key="3">
    <source>
        <dbReference type="Proteomes" id="UP000285794"/>
    </source>
</evidence>
<dbReference type="Gene3D" id="3.30.70.1290">
    <property type="entry name" value="Transposase IS200-like"/>
    <property type="match status" value="1"/>
</dbReference>
<dbReference type="GO" id="GO:0003677">
    <property type="term" value="F:DNA binding"/>
    <property type="evidence" value="ECO:0007669"/>
    <property type="project" value="InterPro"/>
</dbReference>
<dbReference type="PANTHER" id="PTHR34322:SF2">
    <property type="entry name" value="TRANSPOSASE IS200-LIKE DOMAIN-CONTAINING PROTEIN"/>
    <property type="match status" value="1"/>
</dbReference>
<comment type="caution">
    <text evidence="2">The sequence shown here is derived from an EMBL/GenBank/DDBJ whole genome shotgun (WGS) entry which is preliminary data.</text>
</comment>
<name>A0A425Y4Z5_9BACT</name>
<dbReference type="InterPro" id="IPR002686">
    <property type="entry name" value="Transposase_17"/>
</dbReference>
<dbReference type="OrthoDB" id="9788881at2"/>
<organism evidence="2 3">
    <name type="scientific">Ancylomarina euxinus</name>
    <dbReference type="NCBI Taxonomy" id="2283627"/>
    <lineage>
        <taxon>Bacteria</taxon>
        <taxon>Pseudomonadati</taxon>
        <taxon>Bacteroidota</taxon>
        <taxon>Bacteroidia</taxon>
        <taxon>Marinilabiliales</taxon>
        <taxon>Marinifilaceae</taxon>
        <taxon>Ancylomarina</taxon>
    </lineage>
</organism>
<keyword evidence="3" id="KW-1185">Reference proteome</keyword>
<dbReference type="SUPFAM" id="SSF143422">
    <property type="entry name" value="Transposase IS200-like"/>
    <property type="match status" value="1"/>
</dbReference>
<dbReference type="GO" id="GO:0004803">
    <property type="term" value="F:transposase activity"/>
    <property type="evidence" value="ECO:0007669"/>
    <property type="project" value="InterPro"/>
</dbReference>
<proteinExistence type="predicted"/>
<evidence type="ECO:0000313" key="2">
    <source>
        <dbReference type="EMBL" id="RRG23552.1"/>
    </source>
</evidence>
<dbReference type="AlphaFoldDB" id="A0A425Y4Z5"/>
<reference evidence="2 3" key="1">
    <citation type="submission" date="2018-07" db="EMBL/GenBank/DDBJ databases">
        <title>Draft genome sequence of Ancylomarina sp. M1P.</title>
        <authorList>
            <person name="Yadav S."/>
            <person name="Villanueva L."/>
            <person name="Damste J.S.S."/>
        </authorList>
    </citation>
    <scope>NUCLEOTIDE SEQUENCE [LARGE SCALE GENOMIC DNA]</scope>
    <source>
        <strain evidence="2 3">M1P</strain>
    </source>
</reference>
<dbReference type="GO" id="GO:0006313">
    <property type="term" value="P:DNA transposition"/>
    <property type="evidence" value="ECO:0007669"/>
    <property type="project" value="InterPro"/>
</dbReference>
<protein>
    <recommendedName>
        <fullName evidence="1">Transposase IS200-like domain-containing protein</fullName>
    </recommendedName>
</protein>